<evidence type="ECO:0000256" key="1">
    <source>
        <dbReference type="SAM" id="SignalP"/>
    </source>
</evidence>
<accession>A0A1F7TVG6</accession>
<dbReference type="EMBL" id="MGDX01000038">
    <property type="protein sequence ID" value="OGL70013.1"/>
    <property type="molecule type" value="Genomic_DNA"/>
</dbReference>
<organism evidence="2 3">
    <name type="scientific">Candidatus Uhrbacteria bacterium RIFCSPHIGHO2_02_FULL_53_13</name>
    <dbReference type="NCBI Taxonomy" id="1802389"/>
    <lineage>
        <taxon>Bacteria</taxon>
        <taxon>Candidatus Uhriibacteriota</taxon>
    </lineage>
</organism>
<proteinExistence type="predicted"/>
<sequence>MLRKTATVRAALRNVMAFIMRAATVGATIKLRDVPDSQTVGNQKRRCGFVTWYGATRRWNAAVTVAHTIKSGVD</sequence>
<keyword evidence="1" id="KW-0732">Signal</keyword>
<reference evidence="2 3" key="1">
    <citation type="journal article" date="2016" name="Nat. Commun.">
        <title>Thousands of microbial genomes shed light on interconnected biogeochemical processes in an aquifer system.</title>
        <authorList>
            <person name="Anantharaman K."/>
            <person name="Brown C.T."/>
            <person name="Hug L.A."/>
            <person name="Sharon I."/>
            <person name="Castelle C.J."/>
            <person name="Probst A.J."/>
            <person name="Thomas B.C."/>
            <person name="Singh A."/>
            <person name="Wilkins M.J."/>
            <person name="Karaoz U."/>
            <person name="Brodie E.L."/>
            <person name="Williams K.H."/>
            <person name="Hubbard S.S."/>
            <person name="Banfield J.F."/>
        </authorList>
    </citation>
    <scope>NUCLEOTIDE SEQUENCE [LARGE SCALE GENOMIC DNA]</scope>
</reference>
<gene>
    <name evidence="2" type="ORF">A3C17_00145</name>
</gene>
<dbReference type="STRING" id="1802389.A3C17_00145"/>
<dbReference type="Proteomes" id="UP000177097">
    <property type="component" value="Unassembled WGS sequence"/>
</dbReference>
<name>A0A1F7TVG6_9BACT</name>
<feature type="signal peptide" evidence="1">
    <location>
        <begin position="1"/>
        <end position="22"/>
    </location>
</feature>
<comment type="caution">
    <text evidence="2">The sequence shown here is derived from an EMBL/GenBank/DDBJ whole genome shotgun (WGS) entry which is preliminary data.</text>
</comment>
<dbReference type="AlphaFoldDB" id="A0A1F7TVG6"/>
<feature type="chain" id="PRO_5009532945" evidence="1">
    <location>
        <begin position="23"/>
        <end position="74"/>
    </location>
</feature>
<evidence type="ECO:0000313" key="2">
    <source>
        <dbReference type="EMBL" id="OGL70013.1"/>
    </source>
</evidence>
<protein>
    <submittedName>
        <fullName evidence="2">Uncharacterized protein</fullName>
    </submittedName>
</protein>
<evidence type="ECO:0000313" key="3">
    <source>
        <dbReference type="Proteomes" id="UP000177097"/>
    </source>
</evidence>